<sequence>MNSETGGVVSAPPVPDRSILAPATAEFANLVERLVASAEQCRGEPQAMLATLSEDAISPEDFPLPGKHTLALWELLAEVAATDLVAARTLEPHLDALAITAQSPDPIPAEGTWGVYAAEGGNSPLTAHHHPGSASDVYLNGVKPWCSLAASLDAALVTAHTDGGRQLFAIDLHHPGVQVERVRWVSRGLAHVPSGPVRFDNVPATAVGAVGWYFDRPGFAWGGAGVAACWFGGAVGVYRDLVSAAARRPPDQIGFALLGRAARLVRTGKTALTDAAERVNNAAFDWPDSLALRSTIADICADVLEISGLAHSPSALAFDDVHARRVADLAMYLQQHHGGRDDAALGEFIVRDDPWHALTGPSTPVAKS</sequence>
<name>A0ABY4MY50_9MICO</name>
<reference evidence="1" key="1">
    <citation type="submission" date="2022-05" db="EMBL/GenBank/DDBJ databases">
        <title>Complete genome sequence of toluene-degrading Gulosibacter sediminis strain ACHW.36C.</title>
        <authorList>
            <person name="Wai A.C."/>
            <person name="Lai G.K."/>
            <person name="Griffin S.D."/>
            <person name="Leung F.C."/>
        </authorList>
    </citation>
    <scope>NUCLEOTIDE SEQUENCE [LARGE SCALE GENOMIC DNA]</scope>
    <source>
        <strain evidence="1">ACHW.36C</strain>
    </source>
</reference>
<dbReference type="EMBL" id="CP097160">
    <property type="protein sequence ID" value="UQN14635.1"/>
    <property type="molecule type" value="Genomic_DNA"/>
</dbReference>
<dbReference type="SUPFAM" id="SSF56645">
    <property type="entry name" value="Acyl-CoA dehydrogenase NM domain-like"/>
    <property type="match status" value="1"/>
</dbReference>
<evidence type="ECO:0000313" key="1">
    <source>
        <dbReference type="EMBL" id="UQN14635.1"/>
    </source>
</evidence>
<proteinExistence type="predicted"/>
<dbReference type="InterPro" id="IPR046373">
    <property type="entry name" value="Acyl-CoA_Oxase/DH_mid-dom_sf"/>
</dbReference>
<dbReference type="Gene3D" id="2.40.110.10">
    <property type="entry name" value="Butyryl-CoA Dehydrogenase, subunit A, domain 2"/>
    <property type="match status" value="1"/>
</dbReference>
<accession>A0ABY4MY50</accession>
<gene>
    <name evidence="1" type="ORF">M3M28_11395</name>
</gene>
<organism evidence="1">
    <name type="scientific">Gulosibacter sediminis</name>
    <dbReference type="NCBI Taxonomy" id="1729695"/>
    <lineage>
        <taxon>Bacteria</taxon>
        <taxon>Bacillati</taxon>
        <taxon>Actinomycetota</taxon>
        <taxon>Actinomycetes</taxon>
        <taxon>Micrococcales</taxon>
        <taxon>Microbacteriaceae</taxon>
        <taxon>Gulosibacter</taxon>
    </lineage>
</organism>
<protein>
    <submittedName>
        <fullName evidence="1">Acyl-CoA/acyl-ACP dehydrogenase</fullName>
    </submittedName>
</protein>
<dbReference type="InterPro" id="IPR009100">
    <property type="entry name" value="AcylCoA_DH/oxidase_NM_dom_sf"/>
</dbReference>